<dbReference type="PANTHER" id="PTHR38037">
    <property type="entry name" value="ZN_PROTEASE DOMAIN-CONTAINING PROTEIN"/>
    <property type="match status" value="1"/>
</dbReference>
<sequence>MIMIYKHDHSLKVNTRLKVEPHKALPIIGWREWVTLSDLGISKIKAKVDTGARTSALHAYDVHEYVEGHKKMVRFKVHPMQKDTHSVRYAKAEVVDKRLIRDSGGKVTLRPVIITTIRVGELKWEIELTLVNRDQMGFRMLLGRQALRGNLLVNPQKSYLFGKSK</sequence>
<feature type="domain" description="Retropepsin-like aspartic endopeptidase" evidence="1">
    <location>
        <begin position="27"/>
        <end position="160"/>
    </location>
</feature>
<dbReference type="EMBL" id="HM537013">
    <property type="protein sequence ID" value="ADI87857.1"/>
    <property type="molecule type" value="Genomic_DNA"/>
</dbReference>
<dbReference type="InterPro" id="IPR021109">
    <property type="entry name" value="Peptidase_aspartic_dom_sf"/>
</dbReference>
<dbReference type="Pfam" id="PF05618">
    <property type="entry name" value="Zn_protease"/>
    <property type="match status" value="1"/>
</dbReference>
<name>D9MX80_9BACT</name>
<reference evidence="2" key="1">
    <citation type="journal article" date="2010" name="Appl. Environ. Microbiol.">
        <title>Novel florfenicol and chloramphenicol resistance gene discovered in Alaskan soil by using functional metagenomics.</title>
        <authorList>
            <person name="Lang K.S."/>
            <person name="Anderson J.M."/>
            <person name="Schwarz S."/>
            <person name="Williamson L."/>
            <person name="Handelsman J."/>
            <person name="Singer R.S."/>
        </authorList>
    </citation>
    <scope>NUCLEOTIDE SEQUENCE</scope>
</reference>
<proteinExistence type="predicted"/>
<gene>
    <name evidence="2" type="ORF">AKSOIL_0349</name>
</gene>
<evidence type="ECO:0000259" key="1">
    <source>
        <dbReference type="Pfam" id="PF05618"/>
    </source>
</evidence>
<dbReference type="PANTHER" id="PTHR38037:SF1">
    <property type="entry name" value="ATP-DEPENDENT ZINC PROTEASE DOMAIN-CONTAINING PROTEIN-RELATED"/>
    <property type="match status" value="1"/>
</dbReference>
<evidence type="ECO:0000313" key="2">
    <source>
        <dbReference type="EMBL" id="ADI87857.1"/>
    </source>
</evidence>
<protein>
    <recommendedName>
        <fullName evidence="1">Retropepsin-like aspartic endopeptidase domain-containing protein</fullName>
    </recommendedName>
</protein>
<dbReference type="Gene3D" id="2.40.70.10">
    <property type="entry name" value="Acid Proteases"/>
    <property type="match status" value="1"/>
</dbReference>
<dbReference type="InterPro" id="IPR008503">
    <property type="entry name" value="Asp_endopeptidase"/>
</dbReference>
<dbReference type="SUPFAM" id="SSF50630">
    <property type="entry name" value="Acid proteases"/>
    <property type="match status" value="1"/>
</dbReference>
<dbReference type="AlphaFoldDB" id="D9MX80"/>
<accession>D9MX80</accession>
<organism evidence="2">
    <name type="scientific">uncultured bacterium Ak20-3</name>
    <dbReference type="NCBI Taxonomy" id="798570"/>
    <lineage>
        <taxon>Bacteria</taxon>
        <taxon>environmental samples</taxon>
    </lineage>
</organism>